<evidence type="ECO:0000256" key="4">
    <source>
        <dbReference type="ARBA" id="ARBA00022840"/>
    </source>
</evidence>
<sequence>MFRRVFSTVSPEHAKKVLAKGLPKQKPIENVGNIIMVSSAKGGVGKSTVAVNLAIAMSKLNSSKQIGLLDSDVFGPSIPHLMGVSGIQPDTDDKNRIVPLQNYGIKCMSMGSLISKQSAVVWRGLMVMQAVQTLLRQVTWGSLNTLVIDTPPGTGDVHLSLVQNVPIKGSLIVTTSHPLALSDTQRGIEMLLKLNVPLFGIVENMAHFVCPSCKSASNLWSGAGSTELSGSAKLADEYKLPLLCQIPLEPSISSGNEKGIPVVLSHPDSITAVTFMQLAKRVDESLQ</sequence>
<dbReference type="GO" id="GO:0046872">
    <property type="term" value="F:metal ion binding"/>
    <property type="evidence" value="ECO:0007669"/>
    <property type="project" value="UniProtKB-KW"/>
</dbReference>
<evidence type="ECO:0000256" key="3">
    <source>
        <dbReference type="ARBA" id="ARBA00022741"/>
    </source>
</evidence>
<dbReference type="Gene3D" id="3.40.50.300">
    <property type="entry name" value="P-loop containing nucleotide triphosphate hydrolases"/>
    <property type="match status" value="1"/>
</dbReference>
<evidence type="ECO:0000256" key="2">
    <source>
        <dbReference type="ARBA" id="ARBA00022723"/>
    </source>
</evidence>
<accession>A0A0R3T073</accession>
<dbReference type="GO" id="GO:0140663">
    <property type="term" value="F:ATP-dependent FeS chaperone activity"/>
    <property type="evidence" value="ECO:0007669"/>
    <property type="project" value="InterPro"/>
</dbReference>
<dbReference type="GO" id="GO:0032981">
    <property type="term" value="P:mitochondrial respiratory chain complex I assembly"/>
    <property type="evidence" value="ECO:0007669"/>
    <property type="project" value="TreeGrafter"/>
</dbReference>
<dbReference type="PANTHER" id="PTHR42961">
    <property type="entry name" value="IRON-SULFUR PROTEIN NUBPL"/>
    <property type="match status" value="1"/>
</dbReference>
<keyword evidence="3" id="KW-0547">Nucleotide-binding</keyword>
<dbReference type="STRING" id="102285.A0A0R3T073"/>
<dbReference type="HAMAP" id="MF_02040">
    <property type="entry name" value="Mrp_NBP35"/>
    <property type="match status" value="1"/>
</dbReference>
<keyword evidence="4" id="KW-0067">ATP-binding</keyword>
<keyword evidence="9" id="KW-1185">Reference proteome</keyword>
<evidence type="ECO:0000313" key="10">
    <source>
        <dbReference type="WBParaSite" id="HNAJ_0000018901-mRNA-1"/>
    </source>
</evidence>
<keyword evidence="5" id="KW-0408">Iron</keyword>
<dbReference type="GO" id="GO:0005739">
    <property type="term" value="C:mitochondrion"/>
    <property type="evidence" value="ECO:0007669"/>
    <property type="project" value="TreeGrafter"/>
</dbReference>
<evidence type="ECO:0000256" key="1">
    <source>
        <dbReference type="ARBA" id="ARBA00022485"/>
    </source>
</evidence>
<keyword evidence="6" id="KW-0411">Iron-sulfur</keyword>
<dbReference type="SUPFAM" id="SSF52540">
    <property type="entry name" value="P-loop containing nucleoside triphosphate hydrolases"/>
    <property type="match status" value="1"/>
</dbReference>
<dbReference type="GO" id="GO:0016226">
    <property type="term" value="P:iron-sulfur cluster assembly"/>
    <property type="evidence" value="ECO:0007669"/>
    <property type="project" value="InterPro"/>
</dbReference>
<name>A0A0R3T073_RODNA</name>
<organism evidence="10">
    <name type="scientific">Rodentolepis nana</name>
    <name type="common">Dwarf tapeworm</name>
    <name type="synonym">Hymenolepis nana</name>
    <dbReference type="NCBI Taxonomy" id="102285"/>
    <lineage>
        <taxon>Eukaryota</taxon>
        <taxon>Metazoa</taxon>
        <taxon>Spiralia</taxon>
        <taxon>Lophotrochozoa</taxon>
        <taxon>Platyhelminthes</taxon>
        <taxon>Cestoda</taxon>
        <taxon>Eucestoda</taxon>
        <taxon>Cyclophyllidea</taxon>
        <taxon>Hymenolepididae</taxon>
        <taxon>Rodentolepis</taxon>
    </lineage>
</organism>
<dbReference type="EMBL" id="UZAE01000039">
    <property type="protein sequence ID" value="VDN96049.1"/>
    <property type="molecule type" value="Genomic_DNA"/>
</dbReference>
<dbReference type="CDD" id="cd02037">
    <property type="entry name" value="Mrp_NBP35"/>
    <property type="match status" value="1"/>
</dbReference>
<evidence type="ECO:0000313" key="8">
    <source>
        <dbReference type="EMBL" id="VDN96049.1"/>
    </source>
</evidence>
<dbReference type="AlphaFoldDB" id="A0A0R3T073"/>
<proteinExistence type="inferred from homology"/>
<protein>
    <submittedName>
        <fullName evidence="10">Iron-sulfur protein NUBPL</fullName>
    </submittedName>
</protein>
<reference evidence="10" key="1">
    <citation type="submission" date="2017-02" db="UniProtKB">
        <authorList>
            <consortium name="WormBaseParasite"/>
        </authorList>
    </citation>
    <scope>IDENTIFICATION</scope>
</reference>
<keyword evidence="1" id="KW-0004">4Fe-4S</keyword>
<evidence type="ECO:0000256" key="6">
    <source>
        <dbReference type="ARBA" id="ARBA00023014"/>
    </source>
</evidence>
<evidence type="ECO:0000256" key="7">
    <source>
        <dbReference type="ARBA" id="ARBA00024036"/>
    </source>
</evidence>
<dbReference type="GO" id="GO:0051539">
    <property type="term" value="F:4 iron, 4 sulfur cluster binding"/>
    <property type="evidence" value="ECO:0007669"/>
    <property type="project" value="UniProtKB-KW"/>
</dbReference>
<dbReference type="FunFam" id="3.40.50.300:FF:001278">
    <property type="entry name" value="Iron-sulfur cluster carrier protein"/>
    <property type="match status" value="1"/>
</dbReference>
<dbReference type="PANTHER" id="PTHR42961:SF2">
    <property type="entry name" value="IRON-SULFUR PROTEIN NUBPL"/>
    <property type="match status" value="1"/>
</dbReference>
<keyword evidence="2" id="KW-0479">Metal-binding</keyword>
<gene>
    <name evidence="8" type="ORF">HNAJ_LOCUS190</name>
</gene>
<reference evidence="8 9" key="2">
    <citation type="submission" date="2018-11" db="EMBL/GenBank/DDBJ databases">
        <authorList>
            <consortium name="Pathogen Informatics"/>
        </authorList>
    </citation>
    <scope>NUCLEOTIDE SEQUENCE [LARGE SCALE GENOMIC DNA]</scope>
</reference>
<dbReference type="InterPro" id="IPR019591">
    <property type="entry name" value="Mrp/NBP35_ATP-bd"/>
</dbReference>
<evidence type="ECO:0000256" key="5">
    <source>
        <dbReference type="ARBA" id="ARBA00023004"/>
    </source>
</evidence>
<dbReference type="Proteomes" id="UP000278807">
    <property type="component" value="Unassembled WGS sequence"/>
</dbReference>
<dbReference type="WBParaSite" id="HNAJ_0000018901-mRNA-1">
    <property type="protein sequence ID" value="HNAJ_0000018901-mRNA-1"/>
    <property type="gene ID" value="HNAJ_0000018901"/>
</dbReference>
<dbReference type="Pfam" id="PF10609">
    <property type="entry name" value="ParA"/>
    <property type="match status" value="1"/>
</dbReference>
<comment type="similarity">
    <text evidence="7">Belongs to the Mrp/NBP35 ATP-binding proteins family.</text>
</comment>
<dbReference type="OrthoDB" id="1741334at2759"/>
<evidence type="ECO:0000313" key="9">
    <source>
        <dbReference type="Proteomes" id="UP000278807"/>
    </source>
</evidence>
<dbReference type="InterPro" id="IPR033756">
    <property type="entry name" value="YlxH/NBP35"/>
</dbReference>
<dbReference type="InterPro" id="IPR027417">
    <property type="entry name" value="P-loop_NTPase"/>
</dbReference>
<dbReference type="GO" id="GO:0005524">
    <property type="term" value="F:ATP binding"/>
    <property type="evidence" value="ECO:0007669"/>
    <property type="project" value="UniProtKB-KW"/>
</dbReference>
<dbReference type="InterPro" id="IPR044304">
    <property type="entry name" value="NUBPL-like"/>
</dbReference>